<dbReference type="EMBL" id="BK014873">
    <property type="protein sequence ID" value="DAD79801.1"/>
    <property type="molecule type" value="Genomic_DNA"/>
</dbReference>
<name>A0A8S5MBS3_9CAUD</name>
<proteinExistence type="predicted"/>
<organism evidence="1">
    <name type="scientific">Myoviridae sp. ctj9o3</name>
    <dbReference type="NCBI Taxonomy" id="2826688"/>
    <lineage>
        <taxon>Viruses</taxon>
        <taxon>Duplodnaviria</taxon>
        <taxon>Heunggongvirae</taxon>
        <taxon>Uroviricota</taxon>
        <taxon>Caudoviricetes</taxon>
    </lineage>
</organism>
<sequence length="182" mass="21540">MDLQLIDILPDYYKENETMLKLQEIFTKRANELREFLLKEFSQIFPTLATNGLSRWEKILGIKSDISIDLNSRRERICSKLLSNETTTIDVIKAIIKVFTNGDVEIIEENEFYHFKVKFTNIIGRPKRLESVRNAIEELKPAHLSYEFIFLYNAHKDLKRFTFKELKQIKHTSLRNEVLKNG</sequence>
<reference evidence="1" key="1">
    <citation type="journal article" date="2021" name="Proc. Natl. Acad. Sci. U.S.A.">
        <title>A Catalog of Tens of Thousands of Viruses from Human Metagenomes Reveals Hidden Associations with Chronic Diseases.</title>
        <authorList>
            <person name="Tisza M.J."/>
            <person name="Buck C.B."/>
        </authorList>
    </citation>
    <scope>NUCLEOTIDE SEQUENCE</scope>
    <source>
        <strain evidence="1">Ctj9o3</strain>
    </source>
</reference>
<accession>A0A8S5MBS3</accession>
<evidence type="ECO:0000313" key="1">
    <source>
        <dbReference type="EMBL" id="DAD79801.1"/>
    </source>
</evidence>
<protein>
    <submittedName>
        <fullName evidence="1">Tail protein</fullName>
    </submittedName>
</protein>
<dbReference type="InterPro" id="IPR018755">
    <property type="entry name" value="Phage_Mu_Gp48"/>
</dbReference>
<dbReference type="Pfam" id="PF10076">
    <property type="entry name" value="Phage_Mu_Gp48"/>
    <property type="match status" value="1"/>
</dbReference>